<dbReference type="Gene3D" id="2.60.40.10">
    <property type="entry name" value="Immunoglobulins"/>
    <property type="match status" value="1"/>
</dbReference>
<evidence type="ECO:0000256" key="4">
    <source>
        <dbReference type="ARBA" id="ARBA00022989"/>
    </source>
</evidence>
<evidence type="ECO:0000256" key="6">
    <source>
        <dbReference type="ARBA" id="ARBA00023157"/>
    </source>
</evidence>
<feature type="compositionally biased region" description="Low complexity" evidence="10">
    <location>
        <begin position="132"/>
        <end position="151"/>
    </location>
</feature>
<evidence type="ECO:0000256" key="11">
    <source>
        <dbReference type="SAM" id="Phobius"/>
    </source>
</evidence>
<keyword evidence="15" id="KW-1185">Reference proteome</keyword>
<keyword evidence="6" id="KW-1015">Disulfide bond</keyword>
<accession>A0A3P9DSX6</accession>
<keyword evidence="3 12" id="KW-0732">Signal</keyword>
<dbReference type="InterPro" id="IPR013783">
    <property type="entry name" value="Ig-like_fold"/>
</dbReference>
<dbReference type="FunFam" id="2.60.40.10:FF:000774">
    <property type="entry name" value="Hepatitis A virus cellular receptor 1"/>
    <property type="match status" value="1"/>
</dbReference>
<evidence type="ECO:0000259" key="13">
    <source>
        <dbReference type="PROSITE" id="PS50835"/>
    </source>
</evidence>
<evidence type="ECO:0000256" key="8">
    <source>
        <dbReference type="ARBA" id="ARBA00023319"/>
    </source>
</evidence>
<evidence type="ECO:0000313" key="14">
    <source>
        <dbReference type="Ensembl" id="ENSMZEP00005037347.1"/>
    </source>
</evidence>
<dbReference type="RefSeq" id="XP_024655646.1">
    <property type="nucleotide sequence ID" value="XM_024799878.1"/>
</dbReference>
<dbReference type="InterPro" id="IPR036179">
    <property type="entry name" value="Ig-like_dom_sf"/>
</dbReference>
<feature type="chain" id="PRO_5018038032" evidence="12">
    <location>
        <begin position="22"/>
        <end position="282"/>
    </location>
</feature>
<sequence length="282" mass="29820">MKLRLLLALLSVCECDSKVKGHTGQDVTLPCKYDRKYHAALSACWQRGEIPTRGCSNPLISTVGLRVSTRASSRYELLGRLEDGDVSLTIMNLTEGDAGRYGCRVHIPGWFNDEKHHFDLTVVDDLSIATDAPTARTTDTPTESTSSSPTEGHVTSTESPLTASSGVKRSHEGSQTMAPLIAVLLVFVFLLTLGGLVVAVRRLKQLVSTPQEKVGPGQQVQFSSTASTLQLQSSTVDNIYQMESDGDGGDGGDGGSSDGGSSDGGGCDGGRGEDGGDYEYCP</sequence>
<dbReference type="PROSITE" id="PS50835">
    <property type="entry name" value="IG_LIKE"/>
    <property type="match status" value="1"/>
</dbReference>
<protein>
    <submittedName>
        <fullName evidence="14">Hepatitis A virus cellular receptor 1 homolog</fullName>
    </submittedName>
</protein>
<dbReference type="GO" id="GO:0016020">
    <property type="term" value="C:membrane"/>
    <property type="evidence" value="ECO:0007669"/>
    <property type="project" value="UniProtKB-SubCell"/>
</dbReference>
<evidence type="ECO:0000256" key="12">
    <source>
        <dbReference type="SAM" id="SignalP"/>
    </source>
</evidence>
<evidence type="ECO:0000256" key="9">
    <source>
        <dbReference type="ARBA" id="ARBA00038203"/>
    </source>
</evidence>
<feature type="compositionally biased region" description="Gly residues" evidence="10">
    <location>
        <begin position="251"/>
        <end position="269"/>
    </location>
</feature>
<feature type="transmembrane region" description="Helical" evidence="11">
    <location>
        <begin position="177"/>
        <end position="200"/>
    </location>
</feature>
<dbReference type="GO" id="GO:0001786">
    <property type="term" value="F:phosphatidylserine binding"/>
    <property type="evidence" value="ECO:0007669"/>
    <property type="project" value="TreeGrafter"/>
</dbReference>
<dbReference type="KEGG" id="mze:106675659"/>
<dbReference type="AlphaFoldDB" id="A0A3P9DSX6"/>
<dbReference type="STRING" id="106582.ENSMZEP00005037347"/>
<feature type="compositionally biased region" description="Polar residues" evidence="10">
    <location>
        <begin position="153"/>
        <end position="170"/>
    </location>
</feature>
<dbReference type="SUPFAM" id="SSF48726">
    <property type="entry name" value="Immunoglobulin"/>
    <property type="match status" value="1"/>
</dbReference>
<keyword evidence="5 11" id="KW-0472">Membrane</keyword>
<dbReference type="SMART" id="SM00409">
    <property type="entry name" value="IG"/>
    <property type="match status" value="1"/>
</dbReference>
<dbReference type="InterPro" id="IPR003599">
    <property type="entry name" value="Ig_sub"/>
</dbReference>
<dbReference type="GO" id="GO:0043277">
    <property type="term" value="P:apoptotic cell clearance"/>
    <property type="evidence" value="ECO:0007669"/>
    <property type="project" value="TreeGrafter"/>
</dbReference>
<feature type="signal peptide" evidence="12">
    <location>
        <begin position="1"/>
        <end position="21"/>
    </location>
</feature>
<comment type="subcellular location">
    <subcellularLocation>
        <location evidence="1">Membrane</location>
        <topology evidence="1">Single-pass type I membrane protein</topology>
    </subcellularLocation>
</comment>
<keyword evidence="4 11" id="KW-1133">Transmembrane helix</keyword>
<reference evidence="14" key="1">
    <citation type="submission" date="2025-08" db="UniProtKB">
        <authorList>
            <consortium name="Ensembl"/>
        </authorList>
    </citation>
    <scope>IDENTIFICATION</scope>
</reference>
<feature type="region of interest" description="Disordered" evidence="10">
    <location>
        <begin position="240"/>
        <end position="282"/>
    </location>
</feature>
<keyword evidence="2 11" id="KW-0812">Transmembrane</keyword>
<dbReference type="InterPro" id="IPR007110">
    <property type="entry name" value="Ig-like_dom"/>
</dbReference>
<dbReference type="GeneTree" id="ENSGT00940000163509"/>
<name>A0A3P9DSX6_9CICH</name>
<keyword evidence="7" id="KW-0325">Glycoprotein</keyword>
<dbReference type="Proteomes" id="UP000265160">
    <property type="component" value="Unplaced"/>
</dbReference>
<evidence type="ECO:0000256" key="5">
    <source>
        <dbReference type="ARBA" id="ARBA00023136"/>
    </source>
</evidence>
<dbReference type="PANTHER" id="PTHR46608:SF3">
    <property type="entry name" value="T-CELL IMMUNOGLOBULIN AND MUCIN DOMAIN-CONTAINING PROTEIN 4"/>
    <property type="match status" value="1"/>
</dbReference>
<evidence type="ECO:0000256" key="2">
    <source>
        <dbReference type="ARBA" id="ARBA00022692"/>
    </source>
</evidence>
<dbReference type="InterPro" id="IPR013106">
    <property type="entry name" value="Ig_V-set"/>
</dbReference>
<evidence type="ECO:0000256" key="3">
    <source>
        <dbReference type="ARBA" id="ARBA00022729"/>
    </source>
</evidence>
<evidence type="ECO:0000256" key="10">
    <source>
        <dbReference type="SAM" id="MobiDB-lite"/>
    </source>
</evidence>
<keyword evidence="8" id="KW-0393">Immunoglobulin domain</keyword>
<feature type="domain" description="Ig-like" evidence="13">
    <location>
        <begin position="24"/>
        <end position="105"/>
    </location>
</feature>
<evidence type="ECO:0000256" key="7">
    <source>
        <dbReference type="ARBA" id="ARBA00023180"/>
    </source>
</evidence>
<dbReference type="GO" id="GO:0060097">
    <property type="term" value="P:cytoskeletal rearrangement involved in phagocytosis, engulfment"/>
    <property type="evidence" value="ECO:0007669"/>
    <property type="project" value="TreeGrafter"/>
</dbReference>
<reference evidence="14" key="2">
    <citation type="submission" date="2025-09" db="UniProtKB">
        <authorList>
            <consortium name="Ensembl"/>
        </authorList>
    </citation>
    <scope>IDENTIFICATION</scope>
</reference>
<organism evidence="14 15">
    <name type="scientific">Maylandia zebra</name>
    <name type="common">zebra mbuna</name>
    <dbReference type="NCBI Taxonomy" id="106582"/>
    <lineage>
        <taxon>Eukaryota</taxon>
        <taxon>Metazoa</taxon>
        <taxon>Chordata</taxon>
        <taxon>Craniata</taxon>
        <taxon>Vertebrata</taxon>
        <taxon>Euteleostomi</taxon>
        <taxon>Actinopterygii</taxon>
        <taxon>Neopterygii</taxon>
        <taxon>Teleostei</taxon>
        <taxon>Neoteleostei</taxon>
        <taxon>Acanthomorphata</taxon>
        <taxon>Ovalentaria</taxon>
        <taxon>Cichlomorphae</taxon>
        <taxon>Cichliformes</taxon>
        <taxon>Cichlidae</taxon>
        <taxon>African cichlids</taxon>
        <taxon>Pseudocrenilabrinae</taxon>
        <taxon>Haplochromini</taxon>
        <taxon>Maylandia</taxon>
        <taxon>Maylandia zebra complex</taxon>
    </lineage>
</organism>
<dbReference type="Pfam" id="PF07686">
    <property type="entry name" value="V-set"/>
    <property type="match status" value="1"/>
</dbReference>
<feature type="region of interest" description="Disordered" evidence="10">
    <location>
        <begin position="132"/>
        <end position="170"/>
    </location>
</feature>
<comment type="similarity">
    <text evidence="9">Belongs to the immunoglobulin superfamily. TIM family.</text>
</comment>
<dbReference type="PANTHER" id="PTHR46608">
    <property type="entry name" value="T-CELL IMMUNOGLOBULIN AND MUCIN DOMAIN-CONTAINING PROTEIN 4"/>
    <property type="match status" value="1"/>
</dbReference>
<evidence type="ECO:0000313" key="15">
    <source>
        <dbReference type="Proteomes" id="UP000265160"/>
    </source>
</evidence>
<proteinExistence type="inferred from homology"/>
<dbReference type="Ensembl" id="ENSMZET00005038653.1">
    <property type="protein sequence ID" value="ENSMZEP00005037347.1"/>
    <property type="gene ID" value="ENSMZEG00005027839.1"/>
</dbReference>
<evidence type="ECO:0000256" key="1">
    <source>
        <dbReference type="ARBA" id="ARBA00004479"/>
    </source>
</evidence>